<dbReference type="OrthoDB" id="406156at2759"/>
<evidence type="ECO:0000313" key="8">
    <source>
        <dbReference type="EMBL" id="KAF4478648.1"/>
    </source>
</evidence>
<dbReference type="EMBL" id="KB020687">
    <property type="protein sequence ID" value="ELA32668.1"/>
    <property type="molecule type" value="Genomic_DNA"/>
</dbReference>
<evidence type="ECO:0000256" key="2">
    <source>
        <dbReference type="ARBA" id="ARBA00022723"/>
    </source>
</evidence>
<dbReference type="InterPro" id="IPR027443">
    <property type="entry name" value="IPNS-like_sf"/>
</dbReference>
<evidence type="ECO:0000259" key="5">
    <source>
        <dbReference type="Pfam" id="PF03171"/>
    </source>
</evidence>
<evidence type="ECO:0000256" key="1">
    <source>
        <dbReference type="ARBA" id="ARBA00008056"/>
    </source>
</evidence>
<dbReference type="Pfam" id="PF14226">
    <property type="entry name" value="DIOX_N"/>
    <property type="match status" value="1"/>
</dbReference>
<dbReference type="HOGENOM" id="CLU_010119_10_3_1"/>
<keyword evidence="4" id="KW-0408">Iron</keyword>
<evidence type="ECO:0000256" key="3">
    <source>
        <dbReference type="ARBA" id="ARBA00023002"/>
    </source>
</evidence>
<keyword evidence="3" id="KW-0560">Oxidoreductase</keyword>
<dbReference type="InterPro" id="IPR044861">
    <property type="entry name" value="IPNS-like_FE2OG_OXY"/>
</dbReference>
<dbReference type="Pfam" id="PF03171">
    <property type="entry name" value="2OG-FeII_Oxy"/>
    <property type="match status" value="1"/>
</dbReference>
<feature type="domain" description="Isopenicillin N synthase-like Fe(2+) 2OG dioxygenase" evidence="5">
    <location>
        <begin position="218"/>
        <end position="296"/>
    </location>
</feature>
<dbReference type="PANTHER" id="PTHR10209:SF172">
    <property type="entry name" value="FE2OG DIOXYGENASE DOMAIN-CONTAINING PROTEIN"/>
    <property type="match status" value="1"/>
</dbReference>
<keyword evidence="2" id="KW-0479">Metal-binding</keyword>
<dbReference type="STRING" id="1213859.L2G3R4"/>
<dbReference type="InterPro" id="IPR026992">
    <property type="entry name" value="DIOX_N"/>
</dbReference>
<evidence type="ECO:0000313" key="9">
    <source>
        <dbReference type="Proteomes" id="UP000011096"/>
    </source>
</evidence>
<evidence type="ECO:0000256" key="4">
    <source>
        <dbReference type="ARBA" id="ARBA00023004"/>
    </source>
</evidence>
<protein>
    <submittedName>
        <fullName evidence="7">Gibberellin 3-beta</fullName>
    </submittedName>
    <submittedName>
        <fullName evidence="8">UPF0676 protein</fullName>
    </submittedName>
</protein>
<organism evidence="7">
    <name type="scientific">Colletotrichum fructicola (strain Nara gc5)</name>
    <name type="common">Anthracnose fungus</name>
    <name type="synonym">Colletotrichum gloeosporioides (strain Nara gc5)</name>
    <dbReference type="NCBI Taxonomy" id="1213859"/>
    <lineage>
        <taxon>Eukaryota</taxon>
        <taxon>Fungi</taxon>
        <taxon>Dikarya</taxon>
        <taxon>Ascomycota</taxon>
        <taxon>Pezizomycotina</taxon>
        <taxon>Sordariomycetes</taxon>
        <taxon>Hypocreomycetidae</taxon>
        <taxon>Glomerellales</taxon>
        <taxon>Glomerellaceae</taxon>
        <taxon>Colletotrichum</taxon>
        <taxon>Colletotrichum gloeosporioides species complex</taxon>
    </lineage>
</organism>
<reference evidence="7" key="1">
    <citation type="submission" date="2012-08" db="EMBL/GenBank/DDBJ databases">
        <title>Genome analysis of Colletotrichum orbiculare and Colletotrichum fructicola.</title>
        <authorList>
            <person name="Gan P.H.P."/>
            <person name="Ikeda K."/>
            <person name="Irieda H."/>
            <person name="Narusaka M."/>
            <person name="O'Connell R.J."/>
            <person name="Narusaka Y."/>
            <person name="Takano Y."/>
            <person name="Kubo Y."/>
            <person name="Shirasu K."/>
        </authorList>
    </citation>
    <scope>NUCLEOTIDE SEQUENCE</scope>
    <source>
        <strain evidence="7">Nara gc5</strain>
    </source>
</reference>
<dbReference type="GO" id="GO:0016491">
    <property type="term" value="F:oxidoreductase activity"/>
    <property type="evidence" value="ECO:0007669"/>
    <property type="project" value="UniProtKB-KW"/>
</dbReference>
<feature type="domain" description="Non-haem dioxygenase N-terminal" evidence="6">
    <location>
        <begin position="43"/>
        <end position="145"/>
    </location>
</feature>
<proteinExistence type="inferred from homology"/>
<accession>L2G3R4</accession>
<gene>
    <name evidence="7" type="ORF">CGGC5_7293</name>
    <name evidence="8" type="ORF">CGGC5_v012080</name>
</gene>
<comment type="similarity">
    <text evidence="1">Belongs to the iron/ascorbate-dependent oxidoreductase family.</text>
</comment>
<keyword evidence="9" id="KW-1185">Reference proteome</keyword>
<dbReference type="EMBL" id="ANPB02000007">
    <property type="protein sequence ID" value="KAF4478648.1"/>
    <property type="molecule type" value="Genomic_DNA"/>
</dbReference>
<evidence type="ECO:0000313" key="7">
    <source>
        <dbReference type="EMBL" id="ELA32668.1"/>
    </source>
</evidence>
<dbReference type="PANTHER" id="PTHR10209">
    <property type="entry name" value="OXIDOREDUCTASE, 2OG-FE II OXYGENASE FAMILY PROTEIN"/>
    <property type="match status" value="1"/>
</dbReference>
<sequence length="363" mass="41486">MAIDEVLPPIPQFASSIAGKPEIAPWDKPHPTKEDLNWAELRTLDLSLLDGTPNQQAELVETTRLAIQKDGFLFVKNFGMTEEQLDRHFALAQYIFFHGGISEEEKEKFMWDLSKGTFKGYKPRVGWGEKEGQRDQIEHFNWYQSHFDGLPDSVPSNMLPFMDEIQGFADHMTNQVNRRLLVLLSRILGMPDNFLWEKVSARGSAGDSLPGTSYHRHMVYHKWDPEEYDKSSLIMHGHTDFGTLTLLPSQPVSCLQMLNAENEWRWVGYEPGRLLVNLGDALDVISGGQFKATRHKERGLNKNSDVFGAFSRRLDEGLEVPTYQDWKTVRSQGAQAKPEKIVDIDGVKYKEQMFNGTKLLMVI</sequence>
<dbReference type="AlphaFoldDB" id="L2G3R4"/>
<evidence type="ECO:0000259" key="6">
    <source>
        <dbReference type="Pfam" id="PF14226"/>
    </source>
</evidence>
<dbReference type="GO" id="GO:0046872">
    <property type="term" value="F:metal ion binding"/>
    <property type="evidence" value="ECO:0007669"/>
    <property type="project" value="UniProtKB-KW"/>
</dbReference>
<reference evidence="8 9" key="2">
    <citation type="submission" date="2012-08" db="EMBL/GenBank/DDBJ databases">
        <authorList>
            <person name="Gan P.H.P."/>
            <person name="Ikeda K."/>
            <person name="Irieda H."/>
            <person name="Narusaka M."/>
            <person name="O'Connell R.J."/>
            <person name="Narusaka Y."/>
            <person name="Takano Y."/>
            <person name="Kubo Y."/>
            <person name="Shirasu K."/>
        </authorList>
    </citation>
    <scope>NUCLEOTIDE SEQUENCE [LARGE SCALE GENOMIC DNA]</scope>
    <source>
        <strain evidence="8 9">Nara gc5</strain>
    </source>
</reference>
<dbReference type="SUPFAM" id="SSF51197">
    <property type="entry name" value="Clavaminate synthase-like"/>
    <property type="match status" value="1"/>
</dbReference>
<dbReference type="InParanoid" id="L2G3R4"/>
<reference evidence="8 9" key="3">
    <citation type="submission" date="2020-04" db="EMBL/GenBank/DDBJ databases">
        <title>Genome sequencing and assembly of multiple isolates from the Colletotrichum gloeosporioides species complex.</title>
        <authorList>
            <person name="Gan P."/>
            <person name="Shirasu K."/>
        </authorList>
    </citation>
    <scope>NUCLEOTIDE SEQUENCE [LARGE SCALE GENOMIC DNA]</scope>
    <source>
        <strain evidence="8 9">Nara gc5</strain>
    </source>
</reference>
<dbReference type="Gene3D" id="2.60.120.330">
    <property type="entry name" value="B-lactam Antibiotic, Isopenicillin N Synthase, Chain"/>
    <property type="match status" value="1"/>
</dbReference>
<dbReference type="Proteomes" id="UP000011096">
    <property type="component" value="Unassembled WGS sequence"/>
</dbReference>
<name>L2G3R4_COLFN</name>